<dbReference type="SUPFAM" id="SSF89550">
    <property type="entry name" value="PHP domain-like"/>
    <property type="match status" value="1"/>
</dbReference>
<dbReference type="PATRIC" id="fig|1121326.3.peg.4178"/>
<sequence length="64" mass="7337">MNYLYDYHIHTTYSIDGKNTILEVCKSAVEKGLKEIAITDHFEPKNRSGIESTSFVFRLKPISS</sequence>
<dbReference type="InterPro" id="IPR016195">
    <property type="entry name" value="Pol/histidinol_Pase-like"/>
</dbReference>
<feature type="domain" description="Polymerase/histidinol phosphatase N-terminal" evidence="1">
    <location>
        <begin position="5"/>
        <end position="56"/>
    </location>
</feature>
<dbReference type="RefSeq" id="WP_082832009.1">
    <property type="nucleotide sequence ID" value="NZ_FQXL01000008.1"/>
</dbReference>
<dbReference type="OrthoDB" id="9791620at2"/>
<name>A0A161YIY3_9CLOT</name>
<keyword evidence="3" id="KW-1185">Reference proteome</keyword>
<comment type="caution">
    <text evidence="2">The sequence shown here is derived from an EMBL/GenBank/DDBJ whole genome shotgun (WGS) entry which is preliminary data.</text>
</comment>
<gene>
    <name evidence="2" type="primary">ycdX_3</name>
    <name evidence="2" type="ORF">CLMAG_41230</name>
</gene>
<dbReference type="InterPro" id="IPR003141">
    <property type="entry name" value="Pol/His_phosphatase_N"/>
</dbReference>
<organism evidence="2 3">
    <name type="scientific">Clostridium magnum DSM 2767</name>
    <dbReference type="NCBI Taxonomy" id="1121326"/>
    <lineage>
        <taxon>Bacteria</taxon>
        <taxon>Bacillati</taxon>
        <taxon>Bacillota</taxon>
        <taxon>Clostridia</taxon>
        <taxon>Eubacteriales</taxon>
        <taxon>Clostridiaceae</taxon>
        <taxon>Clostridium</taxon>
    </lineage>
</organism>
<evidence type="ECO:0000259" key="1">
    <source>
        <dbReference type="SMART" id="SM00481"/>
    </source>
</evidence>
<protein>
    <submittedName>
        <fullName evidence="2">Phosphatase YcdX</fullName>
    </submittedName>
</protein>
<dbReference type="AlphaFoldDB" id="A0A161YIY3"/>
<reference evidence="2 3" key="1">
    <citation type="submission" date="2016-04" db="EMBL/GenBank/DDBJ databases">
        <title>Genome sequence of Clostridium magnum DSM 2767.</title>
        <authorList>
            <person name="Poehlein A."/>
            <person name="Uhlig R."/>
            <person name="Fischer R."/>
            <person name="Bahl H."/>
            <person name="Daniel R."/>
        </authorList>
    </citation>
    <scope>NUCLEOTIDE SEQUENCE [LARGE SCALE GENOMIC DNA]</scope>
    <source>
        <strain evidence="2 3">DSM 2767</strain>
    </source>
</reference>
<dbReference type="Proteomes" id="UP000076603">
    <property type="component" value="Unassembled WGS sequence"/>
</dbReference>
<evidence type="ECO:0000313" key="2">
    <source>
        <dbReference type="EMBL" id="KZL90352.1"/>
    </source>
</evidence>
<dbReference type="GO" id="GO:0003824">
    <property type="term" value="F:catalytic activity"/>
    <property type="evidence" value="ECO:0007669"/>
    <property type="project" value="InterPro"/>
</dbReference>
<dbReference type="InterPro" id="IPR004013">
    <property type="entry name" value="PHP_dom"/>
</dbReference>
<dbReference type="SMART" id="SM00481">
    <property type="entry name" value="POLIIIAc"/>
    <property type="match status" value="1"/>
</dbReference>
<dbReference type="CDD" id="cd07432">
    <property type="entry name" value="PHP_HisPPase"/>
    <property type="match status" value="1"/>
</dbReference>
<dbReference type="Pfam" id="PF02811">
    <property type="entry name" value="PHP"/>
    <property type="match status" value="1"/>
</dbReference>
<accession>A0A161YIY3</accession>
<dbReference type="Gene3D" id="3.20.20.140">
    <property type="entry name" value="Metal-dependent hydrolases"/>
    <property type="match status" value="1"/>
</dbReference>
<dbReference type="STRING" id="1121326.CLMAG_41230"/>
<evidence type="ECO:0000313" key="3">
    <source>
        <dbReference type="Proteomes" id="UP000076603"/>
    </source>
</evidence>
<proteinExistence type="predicted"/>
<dbReference type="EMBL" id="LWAE01000005">
    <property type="protein sequence ID" value="KZL90352.1"/>
    <property type="molecule type" value="Genomic_DNA"/>
</dbReference>